<dbReference type="STRING" id="1229780.BN381_50090"/>
<organism evidence="7 8">
    <name type="scientific">Candidatus Neomicrothrix parvicella RN1</name>
    <dbReference type="NCBI Taxonomy" id="1229780"/>
    <lineage>
        <taxon>Bacteria</taxon>
        <taxon>Bacillati</taxon>
        <taxon>Actinomycetota</taxon>
        <taxon>Acidimicrobiia</taxon>
        <taxon>Acidimicrobiales</taxon>
        <taxon>Microthrixaceae</taxon>
        <taxon>Candidatus Neomicrothrix</taxon>
    </lineage>
</organism>
<dbReference type="GO" id="GO:0032259">
    <property type="term" value="P:methylation"/>
    <property type="evidence" value="ECO:0007669"/>
    <property type="project" value="UniProtKB-KW"/>
</dbReference>
<evidence type="ECO:0000313" key="7">
    <source>
        <dbReference type="EMBL" id="CCM64948.1"/>
    </source>
</evidence>
<keyword evidence="1" id="KW-0963">Cytoplasm</keyword>
<keyword evidence="4" id="KW-0808">Transferase</keyword>
<evidence type="ECO:0000256" key="5">
    <source>
        <dbReference type="ARBA" id="ARBA00022691"/>
    </source>
</evidence>
<name>R4Z2J0_9ACTN</name>
<keyword evidence="5" id="KW-0949">S-adenosyl-L-methionine</keyword>
<proteinExistence type="predicted"/>
<dbReference type="Gene3D" id="3.40.1010.10">
    <property type="entry name" value="Cobalt-precorrin-4 Transmethylase, Domain 1"/>
    <property type="match status" value="1"/>
</dbReference>
<keyword evidence="3" id="KW-0489">Methyltransferase</keyword>
<keyword evidence="2" id="KW-0698">rRNA processing</keyword>
<evidence type="ECO:0000259" key="6">
    <source>
        <dbReference type="Pfam" id="PF00590"/>
    </source>
</evidence>
<sequence>MASDGVSPLHGSAVPLSAHAHGVLVLIATPIGDPNDLTPSARHELGRVDVLACEDTRRTRRLLAAVDITAPRLRSVRRENEASAVPWVLRQLEAGLRVGLVSDAGLPGISDPGQRLVAGVRAAGGEVRVAAGRSAVSEVVARLPWVDAGFVMEGFPPRSGAARGRVIEAIARRALPTVLFESPRRVEATLRDLADACGPDRRAVIAKELTKTHERIILGTLRSPIGGPRGEYVLVVDGAVTTTGR</sequence>
<evidence type="ECO:0000256" key="3">
    <source>
        <dbReference type="ARBA" id="ARBA00022603"/>
    </source>
</evidence>
<comment type="caution">
    <text evidence="7">The sequence shown here is derived from an EMBL/GenBank/DDBJ whole genome shotgun (WGS) entry which is preliminary data.</text>
</comment>
<evidence type="ECO:0000256" key="4">
    <source>
        <dbReference type="ARBA" id="ARBA00022679"/>
    </source>
</evidence>
<dbReference type="EMBL" id="CANL01000045">
    <property type="protein sequence ID" value="CCM64948.1"/>
    <property type="molecule type" value="Genomic_DNA"/>
</dbReference>
<protein>
    <recommendedName>
        <fullName evidence="6">Tetrapyrrole methylase domain-containing protein</fullName>
    </recommendedName>
</protein>
<dbReference type="GO" id="GO:0008168">
    <property type="term" value="F:methyltransferase activity"/>
    <property type="evidence" value="ECO:0007669"/>
    <property type="project" value="UniProtKB-KW"/>
</dbReference>
<dbReference type="eggNOG" id="COG0313">
    <property type="taxonomic scope" value="Bacteria"/>
</dbReference>
<dbReference type="AlphaFoldDB" id="R4Z2J0"/>
<dbReference type="PANTHER" id="PTHR46111:SF1">
    <property type="entry name" value="RIBOSOMAL RNA SMALL SUBUNIT METHYLTRANSFERASE I"/>
    <property type="match status" value="1"/>
</dbReference>
<dbReference type="SUPFAM" id="SSF53790">
    <property type="entry name" value="Tetrapyrrole methylase"/>
    <property type="match status" value="1"/>
</dbReference>
<dbReference type="InterPro" id="IPR018063">
    <property type="entry name" value="SAM_MeTrfase_RsmI_CS"/>
</dbReference>
<evidence type="ECO:0000313" key="8">
    <source>
        <dbReference type="Proteomes" id="UP000018291"/>
    </source>
</evidence>
<dbReference type="OrthoDB" id="9809084at2"/>
<dbReference type="InterPro" id="IPR000878">
    <property type="entry name" value="4pyrrol_Mease"/>
</dbReference>
<dbReference type="InterPro" id="IPR035996">
    <property type="entry name" value="4pyrrol_Methylase_sf"/>
</dbReference>
<dbReference type="PROSITE" id="PS01296">
    <property type="entry name" value="RSMI"/>
    <property type="match status" value="1"/>
</dbReference>
<dbReference type="GO" id="GO:0006364">
    <property type="term" value="P:rRNA processing"/>
    <property type="evidence" value="ECO:0007669"/>
    <property type="project" value="UniProtKB-KW"/>
</dbReference>
<gene>
    <name evidence="7" type="ORF">BN381_50090</name>
</gene>
<reference evidence="7 8" key="1">
    <citation type="journal article" date="2013" name="ISME J.">
        <title>Metabolic model for the filamentous 'Candidatus Microthrix parvicella' based on genomic and metagenomic analyses.</title>
        <authorList>
            <person name="Jon McIlroy S."/>
            <person name="Kristiansen R."/>
            <person name="Albertsen M."/>
            <person name="Michael Karst S."/>
            <person name="Rossetti S."/>
            <person name="Lund Nielsen J."/>
            <person name="Tandoi V."/>
            <person name="James Seviour R."/>
            <person name="Nielsen P.H."/>
        </authorList>
    </citation>
    <scope>NUCLEOTIDE SEQUENCE [LARGE SCALE GENOMIC DNA]</scope>
    <source>
        <strain evidence="7 8">RN1</strain>
    </source>
</reference>
<evidence type="ECO:0000256" key="1">
    <source>
        <dbReference type="ARBA" id="ARBA00022490"/>
    </source>
</evidence>
<evidence type="ECO:0000256" key="2">
    <source>
        <dbReference type="ARBA" id="ARBA00022552"/>
    </source>
</evidence>
<dbReference type="InterPro" id="IPR008189">
    <property type="entry name" value="rRNA_ssu_MeTfrase_I"/>
</dbReference>
<dbReference type="HOGENOM" id="CLU_044779_0_0_11"/>
<dbReference type="Gene3D" id="3.30.950.10">
    <property type="entry name" value="Methyltransferase, Cobalt-precorrin-4 Transmethylase, Domain 2"/>
    <property type="match status" value="1"/>
</dbReference>
<dbReference type="InterPro" id="IPR014776">
    <property type="entry name" value="4pyrrole_Mease_sub2"/>
</dbReference>
<dbReference type="InterPro" id="IPR014777">
    <property type="entry name" value="4pyrrole_Mease_sub1"/>
</dbReference>
<dbReference type="PIRSF" id="PIRSF005917">
    <property type="entry name" value="MTase_YraL"/>
    <property type="match status" value="1"/>
</dbReference>
<keyword evidence="8" id="KW-1185">Reference proteome</keyword>
<dbReference type="Proteomes" id="UP000018291">
    <property type="component" value="Unassembled WGS sequence"/>
</dbReference>
<accession>R4Z2J0</accession>
<dbReference type="PANTHER" id="PTHR46111">
    <property type="entry name" value="RIBOSOMAL RNA SMALL SUBUNIT METHYLTRANSFERASE I"/>
    <property type="match status" value="1"/>
</dbReference>
<feature type="domain" description="Tetrapyrrole methylase" evidence="6">
    <location>
        <begin position="24"/>
        <end position="222"/>
    </location>
</feature>
<dbReference type="Pfam" id="PF00590">
    <property type="entry name" value="TP_methylase"/>
    <property type="match status" value="1"/>
</dbReference>
<dbReference type="CDD" id="cd11648">
    <property type="entry name" value="RsmI"/>
    <property type="match status" value="1"/>
</dbReference>